<dbReference type="Proteomes" id="UP000233553">
    <property type="component" value="Unassembled WGS sequence"/>
</dbReference>
<comment type="caution">
    <text evidence="2">The sequence shown here is derived from an EMBL/GenBank/DDBJ whole genome shotgun (WGS) entry which is preliminary data.</text>
</comment>
<dbReference type="EMBL" id="PISJ01000019">
    <property type="protein sequence ID" value="PKF31924.1"/>
    <property type="molecule type" value="Genomic_DNA"/>
</dbReference>
<evidence type="ECO:0000313" key="3">
    <source>
        <dbReference type="Proteomes" id="UP000233553"/>
    </source>
</evidence>
<evidence type="ECO:0000313" key="2">
    <source>
        <dbReference type="EMBL" id="PKF31924.1"/>
    </source>
</evidence>
<name>A0A2N0WBP1_9GAMM</name>
<feature type="chain" id="PRO_5014858190" evidence="1">
    <location>
        <begin position="22"/>
        <end position="216"/>
    </location>
</feature>
<accession>A0A2N0WBP1</accession>
<protein>
    <submittedName>
        <fullName evidence="2">Uncharacterized protein</fullName>
    </submittedName>
</protein>
<keyword evidence="1" id="KW-0732">Signal</keyword>
<proteinExistence type="predicted"/>
<feature type="signal peptide" evidence="1">
    <location>
        <begin position="1"/>
        <end position="21"/>
    </location>
</feature>
<dbReference type="RefSeq" id="WP_101237249.1">
    <property type="nucleotide sequence ID" value="NZ_PISJ01000019.1"/>
</dbReference>
<sequence>MKFKKFGLFFLLISSSFIVHAGAIDSKAGQASKLLIDDLKSKVILSNGSYSLNNKPILFDFNVWDIRLKNTFDRCDEEARYFNSESYQKDCYTKFIRSYYDWIEASKDPKISLRVWRAAASDGLIGPRVDFEHWTSMIRVYQARFDKLDKENADREKLYAEIGPYDSELRQVVQQRTREMNKPSLFGSKKKQDELYQRQIELEDKIRQIRANHQSN</sequence>
<evidence type="ECO:0000256" key="1">
    <source>
        <dbReference type="SAM" id="SignalP"/>
    </source>
</evidence>
<dbReference type="AlphaFoldDB" id="A0A2N0WBP1"/>
<reference evidence="2 3" key="1">
    <citation type="submission" date="2017-12" db="EMBL/GenBank/DDBJ databases">
        <title>Draft Genome sequences of multiple microbial strains isolated from spacecraft associated surfaces.</title>
        <authorList>
            <person name="Seuylemezian A."/>
            <person name="Vaishampayan P."/>
            <person name="Venkateswaran K."/>
        </authorList>
    </citation>
    <scope>NUCLEOTIDE SEQUENCE [LARGE SCALE GENOMIC DNA]</scope>
    <source>
        <strain evidence="2 3">2P01AA</strain>
    </source>
</reference>
<organism evidence="2 3">
    <name type="scientific">Acinetobacter proteolyticus</name>
    <dbReference type="NCBI Taxonomy" id="1776741"/>
    <lineage>
        <taxon>Bacteria</taxon>
        <taxon>Pseudomonadati</taxon>
        <taxon>Pseudomonadota</taxon>
        <taxon>Gammaproteobacteria</taxon>
        <taxon>Moraxellales</taxon>
        <taxon>Moraxellaceae</taxon>
        <taxon>Acinetobacter</taxon>
    </lineage>
</organism>
<gene>
    <name evidence="2" type="ORF">CW311_16955</name>
</gene>